<keyword evidence="5" id="KW-0943">RNA-mediated gene silencing</keyword>
<dbReference type="PROSITE" id="PS50822">
    <property type="entry name" value="PIWI"/>
    <property type="match status" value="1"/>
</dbReference>
<dbReference type="GO" id="GO:0007283">
    <property type="term" value="P:spermatogenesis"/>
    <property type="evidence" value="ECO:0000318"/>
    <property type="project" value="GO_Central"/>
</dbReference>
<dbReference type="InterPro" id="IPR036397">
    <property type="entry name" value="RNaseH_sf"/>
</dbReference>
<feature type="domain" description="Piwi" evidence="9">
    <location>
        <begin position="547"/>
        <end position="844"/>
    </location>
</feature>
<dbReference type="Pfam" id="PF23278">
    <property type="entry name" value="Piwi_N"/>
    <property type="match status" value="1"/>
</dbReference>
<dbReference type="InterPro" id="IPR003165">
    <property type="entry name" value="Piwi"/>
</dbReference>
<dbReference type="AlphaFoldDB" id="E9GBD6"/>
<dbReference type="SMART" id="SM00949">
    <property type="entry name" value="PAZ"/>
    <property type="match status" value="1"/>
</dbReference>
<dbReference type="PANTHER" id="PTHR22891">
    <property type="entry name" value="EUKARYOTIC TRANSLATION INITIATION FACTOR 2C"/>
    <property type="match status" value="1"/>
</dbReference>
<dbReference type="CDD" id="cd02845">
    <property type="entry name" value="PAZ_piwi_like"/>
    <property type="match status" value="1"/>
</dbReference>
<evidence type="ECO:0000256" key="5">
    <source>
        <dbReference type="ARBA" id="ARBA00023158"/>
    </source>
</evidence>
<dbReference type="InterPro" id="IPR003100">
    <property type="entry name" value="PAZ_dom"/>
</dbReference>
<evidence type="ECO:0000256" key="3">
    <source>
        <dbReference type="ARBA" id="ARBA00022490"/>
    </source>
</evidence>
<keyword evidence="3" id="KW-0963">Cytoplasm</keyword>
<dbReference type="GO" id="GO:0034584">
    <property type="term" value="F:piRNA binding"/>
    <property type="evidence" value="ECO:0000318"/>
    <property type="project" value="GO_Central"/>
</dbReference>
<comment type="similarity">
    <text evidence="6">Belongs to the argonaute family. Piwi subfamily.</text>
</comment>
<dbReference type="GO" id="GO:0004521">
    <property type="term" value="F:RNA endonuclease activity"/>
    <property type="evidence" value="ECO:0000318"/>
    <property type="project" value="GO_Central"/>
</dbReference>
<evidence type="ECO:0000313" key="11">
    <source>
        <dbReference type="Proteomes" id="UP000000305"/>
    </source>
</evidence>
<dbReference type="STRING" id="6669.E9GBD6"/>
<dbReference type="InParanoid" id="E9GBD6"/>
<sequence length="858" mass="96394">MADATRRAGGRGRSNAPPPQQAPRRPGDNPPVSQGIGRGAVRTAPQVTTAEPVGTAPAAIQTPGDVVAGATAIEIQRTSPDREVNRHVVTRPSPTFVKTGSGGAPLDVRSNYFQLIKKPDMHLLQYRVDFTPEIDHPGVKKALIRVHERTLGKYVFDGTLLYNTTRLAQPLELASRRTSDETDVKITLDFKNEIQAGDPVYNSVMNLILRRCLANLNMVMIRRDYYDAAAREDVPGHPITIWPGYLTAINHHEKDCLLNVEIVHKFLRRDSALDIMDRIRCSGSDGIKERIKAELVGKIVMTGYNNKTYRIDDVDFTQSASSTFHLRKEDRDISYINYYKERYQQTIKSVTQPLLVSKPTRRDINRGNNDNVYLVPELCGMTGLSQEQRANFNLTRAISTITRVAPDRRVETLMKFRRRLAETPQIQQELNSWGIQFANDIVNCPARILPTKAILTGGKKIDVRDGDWSRSMHSTKMQVSVRLDHWLVIHPNSMGQQVRSFVQLIKRVGGPQGFNVPDPDYISLEADRTSNYANALKNELSKKSYDIVMCVLRTGREDIYSVIKNITFCQVGIASQVITGRILQGDERRQLSVATKVMTQIACKLGAEPWRVDVPNKPWMICGYDTYHDATQKRAVGAFVASVNPCYTRYNSSVKIHSANEEISPSFQDHMLTSLRAYYLANRTLPEKIIIYRDGVGAGDIVRLMETEVTAVKTACTEAGNRVLSGKYTPGIAFVVVSKRINTRFFAGSKEKPENPPCGTVVDNTVTLTDRFDFFLVSQKVNQGTVSPTNFNIIFNSANFSPEIHQSMAYSMTQVYYNWPGTLRVPAPVQYAHKLAYLVGESIRNLPRPELAKFPYYL</sequence>
<evidence type="ECO:0000256" key="1">
    <source>
        <dbReference type="ARBA" id="ARBA00004496"/>
    </source>
</evidence>
<accession>E9GBD6</accession>
<evidence type="ECO:0000313" key="10">
    <source>
        <dbReference type="EMBL" id="EFX83175.1"/>
    </source>
</evidence>
<feature type="domain" description="PAZ" evidence="8">
    <location>
        <begin position="274"/>
        <end position="383"/>
    </location>
</feature>
<dbReference type="GO" id="GO:0043186">
    <property type="term" value="C:P granule"/>
    <property type="evidence" value="ECO:0000318"/>
    <property type="project" value="GO_Central"/>
</dbReference>
<name>E9GBD6_DAPPU</name>
<dbReference type="FunFam" id="2.170.260.10:FF:000003">
    <property type="entry name" value="Piwi-like RNA-mediated gene silencing 2"/>
    <property type="match status" value="1"/>
</dbReference>
<keyword evidence="2" id="KW-0217">Developmental protein</keyword>
<dbReference type="SUPFAM" id="SSF101690">
    <property type="entry name" value="PAZ domain"/>
    <property type="match status" value="1"/>
</dbReference>
<dbReference type="GO" id="GO:0005634">
    <property type="term" value="C:nucleus"/>
    <property type="evidence" value="ECO:0000318"/>
    <property type="project" value="GO_Central"/>
</dbReference>
<keyword evidence="4" id="KW-0694">RNA-binding</keyword>
<dbReference type="PROSITE" id="PS50821">
    <property type="entry name" value="PAZ"/>
    <property type="match status" value="1"/>
</dbReference>
<protein>
    <submittedName>
        <fullName evidence="10">Piwi/Aub-like protein, isoform 2</fullName>
    </submittedName>
</protein>
<feature type="region of interest" description="Disordered" evidence="7">
    <location>
        <begin position="1"/>
        <end position="57"/>
    </location>
</feature>
<dbReference type="Pfam" id="PF02170">
    <property type="entry name" value="PAZ"/>
    <property type="match status" value="1"/>
</dbReference>
<dbReference type="Gene3D" id="2.170.260.10">
    <property type="entry name" value="paz domain"/>
    <property type="match status" value="1"/>
</dbReference>
<dbReference type="InterPro" id="IPR012337">
    <property type="entry name" value="RNaseH-like_sf"/>
</dbReference>
<dbReference type="Gene3D" id="3.30.420.10">
    <property type="entry name" value="Ribonuclease H-like superfamily/Ribonuclease H"/>
    <property type="match status" value="1"/>
</dbReference>
<dbReference type="GO" id="GO:0034587">
    <property type="term" value="P:piRNA processing"/>
    <property type="evidence" value="ECO:0000318"/>
    <property type="project" value="GO_Central"/>
</dbReference>
<proteinExistence type="inferred from homology"/>
<dbReference type="FunCoup" id="E9GBD6">
    <property type="interactions" value="63"/>
</dbReference>
<dbReference type="Gene3D" id="3.40.50.2300">
    <property type="match status" value="1"/>
</dbReference>
<comment type="subcellular location">
    <subcellularLocation>
        <location evidence="1">Cytoplasm</location>
    </subcellularLocation>
</comment>
<dbReference type="SUPFAM" id="SSF53098">
    <property type="entry name" value="Ribonuclease H-like"/>
    <property type="match status" value="1"/>
</dbReference>
<dbReference type="eggNOG" id="KOG1042">
    <property type="taxonomic scope" value="Eukaryota"/>
</dbReference>
<evidence type="ECO:0000259" key="9">
    <source>
        <dbReference type="PROSITE" id="PS50822"/>
    </source>
</evidence>
<dbReference type="OrthoDB" id="445936at2759"/>
<dbReference type="Pfam" id="PF02171">
    <property type="entry name" value="Piwi"/>
    <property type="match status" value="1"/>
</dbReference>
<dbReference type="InterPro" id="IPR036085">
    <property type="entry name" value="PAZ_dom_sf"/>
</dbReference>
<reference evidence="10 11" key="1">
    <citation type="journal article" date="2011" name="Science">
        <title>The ecoresponsive genome of Daphnia pulex.</title>
        <authorList>
            <person name="Colbourne J.K."/>
            <person name="Pfrender M.E."/>
            <person name="Gilbert D."/>
            <person name="Thomas W.K."/>
            <person name="Tucker A."/>
            <person name="Oakley T.H."/>
            <person name="Tokishita S."/>
            <person name="Aerts A."/>
            <person name="Arnold G.J."/>
            <person name="Basu M.K."/>
            <person name="Bauer D.J."/>
            <person name="Caceres C.E."/>
            <person name="Carmel L."/>
            <person name="Casola C."/>
            <person name="Choi J.H."/>
            <person name="Detter J.C."/>
            <person name="Dong Q."/>
            <person name="Dusheyko S."/>
            <person name="Eads B.D."/>
            <person name="Frohlich T."/>
            <person name="Geiler-Samerotte K.A."/>
            <person name="Gerlach D."/>
            <person name="Hatcher P."/>
            <person name="Jogdeo S."/>
            <person name="Krijgsveld J."/>
            <person name="Kriventseva E.V."/>
            <person name="Kultz D."/>
            <person name="Laforsch C."/>
            <person name="Lindquist E."/>
            <person name="Lopez J."/>
            <person name="Manak J.R."/>
            <person name="Muller J."/>
            <person name="Pangilinan J."/>
            <person name="Patwardhan R.P."/>
            <person name="Pitluck S."/>
            <person name="Pritham E.J."/>
            <person name="Rechtsteiner A."/>
            <person name="Rho M."/>
            <person name="Rogozin I.B."/>
            <person name="Sakarya O."/>
            <person name="Salamov A."/>
            <person name="Schaack S."/>
            <person name="Shapiro H."/>
            <person name="Shiga Y."/>
            <person name="Skalitzky C."/>
            <person name="Smith Z."/>
            <person name="Souvorov A."/>
            <person name="Sung W."/>
            <person name="Tang Z."/>
            <person name="Tsuchiya D."/>
            <person name="Tu H."/>
            <person name="Vos H."/>
            <person name="Wang M."/>
            <person name="Wolf Y.I."/>
            <person name="Yamagata H."/>
            <person name="Yamada T."/>
            <person name="Ye Y."/>
            <person name="Shaw J.R."/>
            <person name="Andrews J."/>
            <person name="Crease T.J."/>
            <person name="Tang H."/>
            <person name="Lucas S.M."/>
            <person name="Robertson H.M."/>
            <person name="Bork P."/>
            <person name="Koonin E.V."/>
            <person name="Zdobnov E.M."/>
            <person name="Grigoriev I.V."/>
            <person name="Lynch M."/>
            <person name="Boore J.L."/>
        </authorList>
    </citation>
    <scope>NUCLEOTIDE SEQUENCE [LARGE SCALE GENOMIC DNA]</scope>
</reference>
<evidence type="ECO:0000259" key="8">
    <source>
        <dbReference type="PROSITE" id="PS50821"/>
    </source>
</evidence>
<dbReference type="SMART" id="SM00950">
    <property type="entry name" value="Piwi"/>
    <property type="match status" value="1"/>
</dbReference>
<evidence type="ECO:0000256" key="6">
    <source>
        <dbReference type="ARBA" id="ARBA00038291"/>
    </source>
</evidence>
<evidence type="ECO:0000256" key="7">
    <source>
        <dbReference type="SAM" id="MobiDB-lite"/>
    </source>
</evidence>
<dbReference type="EMBL" id="GL732538">
    <property type="protein sequence ID" value="EFX83175.1"/>
    <property type="molecule type" value="Genomic_DNA"/>
</dbReference>
<keyword evidence="11" id="KW-1185">Reference proteome</keyword>
<evidence type="ECO:0000256" key="4">
    <source>
        <dbReference type="ARBA" id="ARBA00022884"/>
    </source>
</evidence>
<dbReference type="KEGG" id="dpx:DAPPUDRAFT_195225"/>
<gene>
    <name evidence="10" type="ORF">DAPPUDRAFT_195225</name>
</gene>
<dbReference type="CDD" id="cd04658">
    <property type="entry name" value="Piwi_piwi-like_Euk"/>
    <property type="match status" value="1"/>
</dbReference>
<organism evidence="10 11">
    <name type="scientific">Daphnia pulex</name>
    <name type="common">Water flea</name>
    <dbReference type="NCBI Taxonomy" id="6669"/>
    <lineage>
        <taxon>Eukaryota</taxon>
        <taxon>Metazoa</taxon>
        <taxon>Ecdysozoa</taxon>
        <taxon>Arthropoda</taxon>
        <taxon>Crustacea</taxon>
        <taxon>Branchiopoda</taxon>
        <taxon>Diplostraca</taxon>
        <taxon>Cladocera</taxon>
        <taxon>Anomopoda</taxon>
        <taxon>Daphniidae</taxon>
        <taxon>Daphnia</taxon>
    </lineage>
</organism>
<evidence type="ECO:0000256" key="2">
    <source>
        <dbReference type="ARBA" id="ARBA00022473"/>
    </source>
</evidence>
<dbReference type="GO" id="GO:0031047">
    <property type="term" value="P:regulatory ncRNA-mediated gene silencing"/>
    <property type="evidence" value="ECO:0000318"/>
    <property type="project" value="GO_Central"/>
</dbReference>
<dbReference type="Proteomes" id="UP000000305">
    <property type="component" value="Unassembled WGS sequence"/>
</dbReference>